<reference evidence="2 3" key="1">
    <citation type="submission" date="2020-08" db="EMBL/GenBank/DDBJ databases">
        <title>Genomic Encyclopedia of Type Strains, Phase IV (KMG-IV): sequencing the most valuable type-strain genomes for metagenomic binning, comparative biology and taxonomic classification.</title>
        <authorList>
            <person name="Goeker M."/>
        </authorList>
    </citation>
    <scope>NUCLEOTIDE SEQUENCE [LARGE SCALE GENOMIC DNA]</scope>
    <source>
        <strain evidence="2 3">DSM 100211</strain>
    </source>
</reference>
<gene>
    <name evidence="2" type="ORF">GGQ64_005323</name>
</gene>
<dbReference type="RefSeq" id="WP_183808230.1">
    <property type="nucleotide sequence ID" value="NZ_JACIEE010000015.1"/>
</dbReference>
<comment type="caution">
    <text evidence="2">The sequence shown here is derived from an EMBL/GenBank/DDBJ whole genome shotgun (WGS) entry which is preliminary data.</text>
</comment>
<evidence type="ECO:0000256" key="1">
    <source>
        <dbReference type="SAM" id="Phobius"/>
    </source>
</evidence>
<keyword evidence="1" id="KW-1133">Transmembrane helix</keyword>
<dbReference type="EMBL" id="JACIEE010000015">
    <property type="protein sequence ID" value="MBB3980076.1"/>
    <property type="molecule type" value="Genomic_DNA"/>
</dbReference>
<evidence type="ECO:0000313" key="3">
    <source>
        <dbReference type="Proteomes" id="UP000574761"/>
    </source>
</evidence>
<feature type="transmembrane region" description="Helical" evidence="1">
    <location>
        <begin position="12"/>
        <end position="33"/>
    </location>
</feature>
<proteinExistence type="predicted"/>
<dbReference type="Pfam" id="PF16083">
    <property type="entry name" value="Phage_holin_3_3"/>
    <property type="match status" value="1"/>
</dbReference>
<keyword evidence="3" id="KW-1185">Reference proteome</keyword>
<name>A0A7W6DB70_9HYPH</name>
<keyword evidence="1" id="KW-0472">Membrane</keyword>
<organism evidence="2 3">
    <name type="scientific">Mycoplana azooxidifex</name>
    <dbReference type="NCBI Taxonomy" id="1636188"/>
    <lineage>
        <taxon>Bacteria</taxon>
        <taxon>Pseudomonadati</taxon>
        <taxon>Pseudomonadota</taxon>
        <taxon>Alphaproteobacteria</taxon>
        <taxon>Hyphomicrobiales</taxon>
        <taxon>Rhizobiaceae</taxon>
        <taxon>Mycoplana</taxon>
    </lineage>
</organism>
<keyword evidence="1" id="KW-0812">Transmembrane</keyword>
<sequence length="108" mass="11777">MSDKYQTLSEMLQAWFGGGVTTLIAALTGRLMWHTAEVRRSKRVFFGRELLWELPFAVGMGLIGEGVATYIEAGPLLRPAIVGGLAYLGPRGTEVLLAKWLNGRIGKA</sequence>
<dbReference type="AlphaFoldDB" id="A0A7W6DB70"/>
<dbReference type="InterPro" id="IPR032126">
    <property type="entry name" value="LydA_holin"/>
</dbReference>
<accession>A0A7W6DB70</accession>
<evidence type="ECO:0000313" key="2">
    <source>
        <dbReference type="EMBL" id="MBB3980076.1"/>
    </source>
</evidence>
<dbReference type="Proteomes" id="UP000574761">
    <property type="component" value="Unassembled WGS sequence"/>
</dbReference>
<protein>
    <recommendedName>
        <fullName evidence="4">LydA holin phage, holin superfamily III</fullName>
    </recommendedName>
</protein>
<evidence type="ECO:0008006" key="4">
    <source>
        <dbReference type="Google" id="ProtNLM"/>
    </source>
</evidence>